<evidence type="ECO:0000313" key="4">
    <source>
        <dbReference type="Proteomes" id="UP000018144"/>
    </source>
</evidence>
<sequence>MSNPNRPRFFTPASKLFTQSSSASSSAPLKFKSTPFPPNGTRDLYEVFSNRTHITPLGSLPEIKHNNYTNVLILLLEPRPQVRNDKDDYYIMDHTSILDSKTGERRKTILSVYRNRDEFRDAAAPGTIMAVYGVGHNTTYQEDIDNGKMRSSTLKDKVDGKIHGHLNIYNLKSSEKRLATEKWWNTDLEQLSKLEGFKALEDWWDDEKEQREAEMLEKERQRLLEEEKKRKEIEEEERQRKLEEILNAEKEEDQVGGKRRMVEKGVGVKVSPSEENAGEKQKKGEGGVTDERIMELDARGKIWYRKGKPFLKFTGF</sequence>
<gene>
    <name evidence="3" type="ORF">PCON_06300</name>
</gene>
<evidence type="ECO:0000256" key="1">
    <source>
        <dbReference type="SAM" id="Coils"/>
    </source>
</evidence>
<feature type="compositionally biased region" description="Basic and acidic residues" evidence="2">
    <location>
        <begin position="253"/>
        <end position="263"/>
    </location>
</feature>
<organism evidence="3 4">
    <name type="scientific">Pyronema omphalodes (strain CBS 100304)</name>
    <name type="common">Pyronema confluens</name>
    <dbReference type="NCBI Taxonomy" id="1076935"/>
    <lineage>
        <taxon>Eukaryota</taxon>
        <taxon>Fungi</taxon>
        <taxon>Dikarya</taxon>
        <taxon>Ascomycota</taxon>
        <taxon>Pezizomycotina</taxon>
        <taxon>Pezizomycetes</taxon>
        <taxon>Pezizales</taxon>
        <taxon>Pyronemataceae</taxon>
        <taxon>Pyronema</taxon>
    </lineage>
</organism>
<feature type="region of interest" description="Disordered" evidence="2">
    <location>
        <begin position="1"/>
        <end position="35"/>
    </location>
</feature>
<feature type="region of interest" description="Disordered" evidence="2">
    <location>
        <begin position="253"/>
        <end position="291"/>
    </location>
</feature>
<reference evidence="3 4" key="1">
    <citation type="journal article" date="2013" name="PLoS Genet.">
        <title>The genome and development-dependent transcriptomes of Pyronema confluens: a window into fungal evolution.</title>
        <authorList>
            <person name="Traeger S."/>
            <person name="Altegoer F."/>
            <person name="Freitag M."/>
            <person name="Gabaldon T."/>
            <person name="Kempken F."/>
            <person name="Kumar A."/>
            <person name="Marcet-Houben M."/>
            <person name="Poggeler S."/>
            <person name="Stajich J.E."/>
            <person name="Nowrousian M."/>
        </authorList>
    </citation>
    <scope>NUCLEOTIDE SEQUENCE [LARGE SCALE GENOMIC DNA]</scope>
    <source>
        <strain evidence="4">CBS 100304</strain>
        <tissue evidence="3">Vegetative mycelium</tissue>
    </source>
</reference>
<protein>
    <submittedName>
        <fullName evidence="3">Uncharacterized protein</fullName>
    </submittedName>
</protein>
<evidence type="ECO:0000256" key="2">
    <source>
        <dbReference type="SAM" id="MobiDB-lite"/>
    </source>
</evidence>
<accession>U4LC12</accession>
<feature type="coiled-coil region" evidence="1">
    <location>
        <begin position="206"/>
        <end position="253"/>
    </location>
</feature>
<evidence type="ECO:0000313" key="3">
    <source>
        <dbReference type="EMBL" id="CCX29639.1"/>
    </source>
</evidence>
<keyword evidence="4" id="KW-1185">Reference proteome</keyword>
<feature type="compositionally biased region" description="Basic and acidic residues" evidence="2">
    <location>
        <begin position="277"/>
        <end position="291"/>
    </location>
</feature>
<dbReference type="Proteomes" id="UP000018144">
    <property type="component" value="Unassembled WGS sequence"/>
</dbReference>
<keyword evidence="1" id="KW-0175">Coiled coil</keyword>
<dbReference type="OrthoDB" id="10310220at2759"/>
<dbReference type="AlphaFoldDB" id="U4LC12"/>
<proteinExistence type="predicted"/>
<name>U4LC12_PYROM</name>
<dbReference type="EMBL" id="HF935309">
    <property type="protein sequence ID" value="CCX29639.1"/>
    <property type="molecule type" value="Genomic_DNA"/>
</dbReference>